<dbReference type="OrthoDB" id="2786563at2759"/>
<sequence>MSERDLPEELVLYILDLCFELPSEDFLRFPTPDGARKNPSRNADILLVSRRWLRIGSPLLFASLRLSDPEHAISVARQLKNNPGLGSVICDVRIEGDCGDDLGSVLALTPNIQRLYVALDQKNNARAEGLRRALPYINPREVFIMDMTRMLRAFPLFPWGRGMRADEAMAAVEHVIAGHWSELQCVHLGPCNEVTPSLSQALERANAARAQRSSPALRIKRQRASVGIQ</sequence>
<evidence type="ECO:0000313" key="2">
    <source>
        <dbReference type="Proteomes" id="UP000703269"/>
    </source>
</evidence>
<proteinExistence type="predicted"/>
<comment type="caution">
    <text evidence="1">The sequence shown here is derived from an EMBL/GenBank/DDBJ whole genome shotgun (WGS) entry which is preliminary data.</text>
</comment>
<keyword evidence="2" id="KW-1185">Reference proteome</keyword>
<gene>
    <name evidence="1" type="ORF">PsYK624_079350</name>
</gene>
<reference evidence="1 2" key="1">
    <citation type="submission" date="2021-08" db="EMBL/GenBank/DDBJ databases">
        <title>Draft Genome Sequence of Phanerochaete sordida strain YK-624.</title>
        <authorList>
            <person name="Mori T."/>
            <person name="Dohra H."/>
            <person name="Suzuki T."/>
            <person name="Kawagishi H."/>
            <person name="Hirai H."/>
        </authorList>
    </citation>
    <scope>NUCLEOTIDE SEQUENCE [LARGE SCALE GENOMIC DNA]</scope>
    <source>
        <strain evidence="1 2">YK-624</strain>
    </source>
</reference>
<dbReference type="EMBL" id="BPQB01000023">
    <property type="protein sequence ID" value="GJE91784.1"/>
    <property type="molecule type" value="Genomic_DNA"/>
</dbReference>
<dbReference type="AlphaFoldDB" id="A0A9P3GCD6"/>
<dbReference type="Proteomes" id="UP000703269">
    <property type="component" value="Unassembled WGS sequence"/>
</dbReference>
<name>A0A9P3GCD6_9APHY</name>
<evidence type="ECO:0000313" key="1">
    <source>
        <dbReference type="EMBL" id="GJE91784.1"/>
    </source>
</evidence>
<accession>A0A9P3GCD6</accession>
<protein>
    <submittedName>
        <fullName evidence="1">Uncharacterized protein</fullName>
    </submittedName>
</protein>
<organism evidence="1 2">
    <name type="scientific">Phanerochaete sordida</name>
    <dbReference type="NCBI Taxonomy" id="48140"/>
    <lineage>
        <taxon>Eukaryota</taxon>
        <taxon>Fungi</taxon>
        <taxon>Dikarya</taxon>
        <taxon>Basidiomycota</taxon>
        <taxon>Agaricomycotina</taxon>
        <taxon>Agaricomycetes</taxon>
        <taxon>Polyporales</taxon>
        <taxon>Phanerochaetaceae</taxon>
        <taxon>Phanerochaete</taxon>
    </lineage>
</organism>